<protein>
    <submittedName>
        <fullName evidence="2">Sugar phosphate isomerase/epimerase</fullName>
    </submittedName>
</protein>
<gene>
    <name evidence="2" type="ORF">ETQ85_21105</name>
</gene>
<dbReference type="PANTHER" id="PTHR12110:SF48">
    <property type="entry name" value="BLL3656 PROTEIN"/>
    <property type="match status" value="1"/>
</dbReference>
<accession>A0A6C2CIS6</accession>
<organism evidence="2 3">
    <name type="scientific">Zoogloea oleivorans</name>
    <dbReference type="NCBI Taxonomy" id="1552750"/>
    <lineage>
        <taxon>Bacteria</taxon>
        <taxon>Pseudomonadati</taxon>
        <taxon>Pseudomonadota</taxon>
        <taxon>Betaproteobacteria</taxon>
        <taxon>Rhodocyclales</taxon>
        <taxon>Zoogloeaceae</taxon>
        <taxon>Zoogloea</taxon>
    </lineage>
</organism>
<sequence length="311" mass="33079">MTAAAMRLYLPQGNSFSAPVAVEGAPGVDLIACYWTLAGAYVFGEDDHSPWRFRERAEAAGRAGYTGFGFKQADLRQILAHHSCAEVRHILADNGLRHVELEALFDWCADGEARRRSDADRHLLLATAAELGAHRIKAAGDFGGANWPVEHMHNAFQVLARQARDVGSTFTLEPIAFSNIPDLDTALAIIGNSAGKGGGLMLDSWHVTRGRMSLAQIAALPPGTIGGAELDDGTLETVGSPIADTLDRRRLCGEGEFDLPAFIAAVQASGYNGPWGVEIISAAQRALPLTAAATRSFDTTARLFAGTPLSD</sequence>
<dbReference type="Pfam" id="PF01261">
    <property type="entry name" value="AP_endonuc_2"/>
    <property type="match status" value="1"/>
</dbReference>
<dbReference type="Gene3D" id="3.20.20.150">
    <property type="entry name" value="Divalent-metal-dependent TIM barrel enzymes"/>
    <property type="match status" value="1"/>
</dbReference>
<proteinExistence type="predicted"/>
<dbReference type="SUPFAM" id="SSF51658">
    <property type="entry name" value="Xylose isomerase-like"/>
    <property type="match status" value="1"/>
</dbReference>
<dbReference type="AlphaFoldDB" id="A0A6C2CIS6"/>
<evidence type="ECO:0000313" key="2">
    <source>
        <dbReference type="EMBL" id="TYC53566.1"/>
    </source>
</evidence>
<keyword evidence="3" id="KW-1185">Reference proteome</keyword>
<dbReference type="GO" id="GO:0016853">
    <property type="term" value="F:isomerase activity"/>
    <property type="evidence" value="ECO:0007669"/>
    <property type="project" value="UniProtKB-KW"/>
</dbReference>
<dbReference type="OrthoDB" id="9780241at2"/>
<reference evidence="2 3" key="1">
    <citation type="submission" date="2019-01" db="EMBL/GenBank/DDBJ databases">
        <title>Zoogloea oleivorans genome sequencing and assembly.</title>
        <authorList>
            <person name="Tancsics A."/>
            <person name="Farkas M."/>
            <person name="Kriszt B."/>
            <person name="Maroti G."/>
            <person name="Horvath B."/>
        </authorList>
    </citation>
    <scope>NUCLEOTIDE SEQUENCE [LARGE SCALE GENOMIC DNA]</scope>
    <source>
        <strain evidence="2 3">Buc</strain>
    </source>
</reference>
<evidence type="ECO:0000313" key="3">
    <source>
        <dbReference type="Proteomes" id="UP000389128"/>
    </source>
</evidence>
<dbReference type="PANTHER" id="PTHR12110">
    <property type="entry name" value="HYDROXYPYRUVATE ISOMERASE"/>
    <property type="match status" value="1"/>
</dbReference>
<name>A0A6C2CIS6_9RHOO</name>
<dbReference type="InterPro" id="IPR013022">
    <property type="entry name" value="Xyl_isomerase-like_TIM-brl"/>
</dbReference>
<dbReference type="InterPro" id="IPR036237">
    <property type="entry name" value="Xyl_isomerase-like_sf"/>
</dbReference>
<dbReference type="Proteomes" id="UP000389128">
    <property type="component" value="Unassembled WGS sequence"/>
</dbReference>
<dbReference type="InterPro" id="IPR050312">
    <property type="entry name" value="IolE/XylAMocC-like"/>
</dbReference>
<dbReference type="EMBL" id="SDKK01000026">
    <property type="protein sequence ID" value="TYC53566.1"/>
    <property type="molecule type" value="Genomic_DNA"/>
</dbReference>
<comment type="caution">
    <text evidence="2">The sequence shown here is derived from an EMBL/GenBank/DDBJ whole genome shotgun (WGS) entry which is preliminary data.</text>
</comment>
<evidence type="ECO:0000259" key="1">
    <source>
        <dbReference type="Pfam" id="PF01261"/>
    </source>
</evidence>
<feature type="domain" description="Xylose isomerase-like TIM barrel" evidence="1">
    <location>
        <begin position="58"/>
        <end position="283"/>
    </location>
</feature>
<keyword evidence="2" id="KW-0413">Isomerase</keyword>